<evidence type="ECO:0000313" key="2">
    <source>
        <dbReference type="WBParaSite" id="Pan_g6629.t1"/>
    </source>
</evidence>
<accession>A0A7E4W2C2</accession>
<evidence type="ECO:0000313" key="1">
    <source>
        <dbReference type="Proteomes" id="UP000492821"/>
    </source>
</evidence>
<keyword evidence="1" id="KW-1185">Reference proteome</keyword>
<sequence length="131" mass="15309">MRIEWGAMYAMAAKQTQILNSNYLCLPENKPREGGSLPRGIISRVPSSSRHCIWEVLRTPPASHRLSFTLFLNKVVRKHDRLCGKMGWKMTDKMAAMQLGPNWTYLHLFICSLYGCFREQYELHERTNYDL</sequence>
<proteinExistence type="predicted"/>
<reference evidence="1" key="1">
    <citation type="journal article" date="2013" name="Genetics">
        <title>The draft genome and transcriptome of Panagrellus redivivus are shaped by the harsh demands of a free-living lifestyle.</title>
        <authorList>
            <person name="Srinivasan J."/>
            <person name="Dillman A.R."/>
            <person name="Macchietto M.G."/>
            <person name="Heikkinen L."/>
            <person name="Lakso M."/>
            <person name="Fracchia K.M."/>
            <person name="Antoshechkin I."/>
            <person name="Mortazavi A."/>
            <person name="Wong G."/>
            <person name="Sternberg P.W."/>
        </authorList>
    </citation>
    <scope>NUCLEOTIDE SEQUENCE [LARGE SCALE GENOMIC DNA]</scope>
    <source>
        <strain evidence="1">MT8872</strain>
    </source>
</reference>
<reference evidence="2" key="2">
    <citation type="submission" date="2020-10" db="UniProtKB">
        <authorList>
            <consortium name="WormBaseParasite"/>
        </authorList>
    </citation>
    <scope>IDENTIFICATION</scope>
</reference>
<dbReference type="Proteomes" id="UP000492821">
    <property type="component" value="Unassembled WGS sequence"/>
</dbReference>
<protein>
    <submittedName>
        <fullName evidence="2">Fork-head domain-containing protein</fullName>
    </submittedName>
</protein>
<organism evidence="1 2">
    <name type="scientific">Panagrellus redivivus</name>
    <name type="common">Microworm</name>
    <dbReference type="NCBI Taxonomy" id="6233"/>
    <lineage>
        <taxon>Eukaryota</taxon>
        <taxon>Metazoa</taxon>
        <taxon>Ecdysozoa</taxon>
        <taxon>Nematoda</taxon>
        <taxon>Chromadorea</taxon>
        <taxon>Rhabditida</taxon>
        <taxon>Tylenchina</taxon>
        <taxon>Panagrolaimomorpha</taxon>
        <taxon>Panagrolaimoidea</taxon>
        <taxon>Panagrolaimidae</taxon>
        <taxon>Panagrellus</taxon>
    </lineage>
</organism>
<dbReference type="AlphaFoldDB" id="A0A7E4W2C2"/>
<dbReference type="WBParaSite" id="Pan_g6629.t1">
    <property type="protein sequence ID" value="Pan_g6629.t1"/>
    <property type="gene ID" value="Pan_g6629"/>
</dbReference>
<name>A0A7E4W2C2_PANRE</name>